<evidence type="ECO:0000259" key="11">
    <source>
        <dbReference type="PROSITE" id="PS50287"/>
    </source>
</evidence>
<dbReference type="GO" id="GO:0016020">
    <property type="term" value="C:membrane"/>
    <property type="evidence" value="ECO:0007669"/>
    <property type="project" value="UniProtKB-SubCell"/>
</dbReference>
<feature type="domain" description="SRCR" evidence="11">
    <location>
        <begin position="144"/>
        <end position="250"/>
    </location>
</feature>
<feature type="disulfide bond" evidence="10">
    <location>
        <begin position="171"/>
        <end position="235"/>
    </location>
</feature>
<evidence type="ECO:0000313" key="13">
    <source>
        <dbReference type="Proteomes" id="UP001381693"/>
    </source>
</evidence>
<dbReference type="InterPro" id="IPR036772">
    <property type="entry name" value="SRCR-like_dom_sf"/>
</dbReference>
<evidence type="ECO:0000313" key="12">
    <source>
        <dbReference type="EMBL" id="KAK7061156.1"/>
    </source>
</evidence>
<dbReference type="PRINTS" id="PR00258">
    <property type="entry name" value="SPERACTRCPTR"/>
</dbReference>
<dbReference type="SMART" id="SM00202">
    <property type="entry name" value="SR"/>
    <property type="match status" value="2"/>
</dbReference>
<feature type="disulfide bond" evidence="10">
    <location>
        <begin position="32"/>
        <end position="96"/>
    </location>
</feature>
<protein>
    <submittedName>
        <fullName evidence="12">Copper ion binding</fullName>
    </submittedName>
</protein>
<evidence type="ECO:0000256" key="1">
    <source>
        <dbReference type="ARBA" id="ARBA00004167"/>
    </source>
</evidence>
<dbReference type="PANTHER" id="PTHR45817">
    <property type="entry name" value="LYSYL OXIDASE-LIKE-RELATED"/>
    <property type="match status" value="1"/>
</dbReference>
<name>A0AAN8WKS9_HALRR</name>
<dbReference type="Proteomes" id="UP001381693">
    <property type="component" value="Unassembled WGS sequence"/>
</dbReference>
<gene>
    <name evidence="12" type="primary">LOXL4_3</name>
    <name evidence="12" type="ORF">SK128_004740</name>
</gene>
<dbReference type="SUPFAM" id="SSF56487">
    <property type="entry name" value="SRCR-like"/>
    <property type="match status" value="2"/>
</dbReference>
<dbReference type="PANTHER" id="PTHR45817:SF4">
    <property type="entry name" value="LYSYL OXIDASE-LIKE-RELATED"/>
    <property type="match status" value="1"/>
</dbReference>
<feature type="domain" description="SRCR" evidence="11">
    <location>
        <begin position="6"/>
        <end position="107"/>
    </location>
</feature>
<dbReference type="PROSITE" id="PS50287">
    <property type="entry name" value="SRCR_2"/>
    <property type="match status" value="2"/>
</dbReference>
<organism evidence="12 13">
    <name type="scientific">Halocaridina rubra</name>
    <name type="common">Hawaiian red shrimp</name>
    <dbReference type="NCBI Taxonomy" id="373956"/>
    <lineage>
        <taxon>Eukaryota</taxon>
        <taxon>Metazoa</taxon>
        <taxon>Ecdysozoa</taxon>
        <taxon>Arthropoda</taxon>
        <taxon>Crustacea</taxon>
        <taxon>Multicrustacea</taxon>
        <taxon>Malacostraca</taxon>
        <taxon>Eumalacostraca</taxon>
        <taxon>Eucarida</taxon>
        <taxon>Decapoda</taxon>
        <taxon>Pleocyemata</taxon>
        <taxon>Caridea</taxon>
        <taxon>Atyoidea</taxon>
        <taxon>Atyidae</taxon>
        <taxon>Halocaridina</taxon>
    </lineage>
</organism>
<dbReference type="Gene3D" id="3.10.250.10">
    <property type="entry name" value="SRCR-like domain"/>
    <property type="match status" value="2"/>
</dbReference>
<keyword evidence="7 10" id="KW-1015">Disulfide bond</keyword>
<keyword evidence="13" id="KW-1185">Reference proteome</keyword>
<keyword evidence="8" id="KW-0675">Receptor</keyword>
<dbReference type="AlphaFoldDB" id="A0AAN8WKS9"/>
<dbReference type="InterPro" id="IPR050912">
    <property type="entry name" value="LOX-like_protein"/>
</dbReference>
<keyword evidence="5" id="KW-1133">Transmembrane helix</keyword>
<reference evidence="12 13" key="1">
    <citation type="submission" date="2023-11" db="EMBL/GenBank/DDBJ databases">
        <title>Halocaridina rubra genome assembly.</title>
        <authorList>
            <person name="Smith C."/>
        </authorList>
    </citation>
    <scope>NUCLEOTIDE SEQUENCE [LARGE SCALE GENOMIC DNA]</scope>
    <source>
        <strain evidence="12">EP-1</strain>
        <tissue evidence="12">Whole</tissue>
    </source>
</reference>
<comment type="caution">
    <text evidence="10">Lacks conserved residue(s) required for the propagation of feature annotation.</text>
</comment>
<evidence type="ECO:0000256" key="5">
    <source>
        <dbReference type="ARBA" id="ARBA00022989"/>
    </source>
</evidence>
<evidence type="ECO:0000256" key="4">
    <source>
        <dbReference type="ARBA" id="ARBA00022737"/>
    </source>
</evidence>
<sequence>MHPPSSKWFDATYLNIPGNVQIFHENRWENICDDEWDDREGEIICRQLGYPGLQKITNSGKYGHTKGTYWLDNLFCYGTEQNLTECRHDGWGIHDCELSESAGVVCKSDITSTTTAIPTLPPRDQPIINDKVKIAHKLEGKLKLRVVGGRTDTEGRVEVLLPGMSNWTLICGDGWTLFEAMVVCKHLDMGYAQGATSAGFFGGNSSDIAISGVKCTGNEERLDQCLHDVIGDVFCPNEGPEPSIAGVTCVPSKYKLSIFSKQ</sequence>
<evidence type="ECO:0000256" key="8">
    <source>
        <dbReference type="ARBA" id="ARBA00023170"/>
    </source>
</evidence>
<dbReference type="FunFam" id="3.10.250.10:FF:000016">
    <property type="entry name" value="Scavenger receptor cysteine-rich protein type 12"/>
    <property type="match status" value="1"/>
</dbReference>
<dbReference type="GO" id="GO:0005615">
    <property type="term" value="C:extracellular space"/>
    <property type="evidence" value="ECO:0007669"/>
    <property type="project" value="TreeGrafter"/>
</dbReference>
<evidence type="ECO:0000256" key="10">
    <source>
        <dbReference type="PROSITE-ProRule" id="PRU00196"/>
    </source>
</evidence>
<keyword evidence="3" id="KW-0732">Signal</keyword>
<keyword evidence="6" id="KW-0472">Membrane</keyword>
<proteinExistence type="predicted"/>
<feature type="disulfide bond" evidence="10">
    <location>
        <begin position="215"/>
        <end position="225"/>
    </location>
</feature>
<comment type="subcellular location">
    <subcellularLocation>
        <location evidence="1">Membrane</location>
        <topology evidence="1">Single-pass membrane protein</topology>
    </subcellularLocation>
</comment>
<dbReference type="Pfam" id="PF00530">
    <property type="entry name" value="SRCR"/>
    <property type="match status" value="2"/>
</dbReference>
<evidence type="ECO:0000256" key="2">
    <source>
        <dbReference type="ARBA" id="ARBA00022692"/>
    </source>
</evidence>
<dbReference type="EMBL" id="JAXCGZ010021022">
    <property type="protein sequence ID" value="KAK7061156.1"/>
    <property type="molecule type" value="Genomic_DNA"/>
</dbReference>
<evidence type="ECO:0000256" key="7">
    <source>
        <dbReference type="ARBA" id="ARBA00023157"/>
    </source>
</evidence>
<feature type="disulfide bond" evidence="10">
    <location>
        <begin position="76"/>
        <end position="86"/>
    </location>
</feature>
<evidence type="ECO:0000256" key="6">
    <source>
        <dbReference type="ARBA" id="ARBA00023136"/>
    </source>
</evidence>
<evidence type="ECO:0000256" key="3">
    <source>
        <dbReference type="ARBA" id="ARBA00022729"/>
    </source>
</evidence>
<comment type="caution">
    <text evidence="12">The sequence shown here is derived from an EMBL/GenBank/DDBJ whole genome shotgun (WGS) entry which is preliminary data.</text>
</comment>
<evidence type="ECO:0000256" key="9">
    <source>
        <dbReference type="ARBA" id="ARBA00023180"/>
    </source>
</evidence>
<keyword evidence="4" id="KW-0677">Repeat</keyword>
<dbReference type="InterPro" id="IPR001190">
    <property type="entry name" value="SRCR"/>
</dbReference>
<dbReference type="GO" id="GO:0004720">
    <property type="term" value="F:protein-lysine 6-oxidase activity"/>
    <property type="evidence" value="ECO:0007669"/>
    <property type="project" value="TreeGrafter"/>
</dbReference>
<keyword evidence="2" id="KW-0812">Transmembrane</keyword>
<accession>A0AAN8WKS9</accession>
<keyword evidence="9" id="KW-0325">Glycoprotein</keyword>
<feature type="disulfide bond" evidence="10">
    <location>
        <begin position="45"/>
        <end position="106"/>
    </location>
</feature>
<dbReference type="FunFam" id="3.10.250.10:FF:000007">
    <property type="entry name" value="Soluble scavenger receptor cysteine-rich domain-containing protein SSC5D"/>
    <property type="match status" value="1"/>
</dbReference>